<dbReference type="InterPro" id="IPR003661">
    <property type="entry name" value="HisK_dim/P_dom"/>
</dbReference>
<dbReference type="Pfam" id="PF02518">
    <property type="entry name" value="HATPase_c"/>
    <property type="match status" value="1"/>
</dbReference>
<dbReference type="PROSITE" id="PS50885">
    <property type="entry name" value="HAMP"/>
    <property type="match status" value="1"/>
</dbReference>
<evidence type="ECO:0000256" key="3">
    <source>
        <dbReference type="ARBA" id="ARBA00012438"/>
    </source>
</evidence>
<dbReference type="InterPro" id="IPR005467">
    <property type="entry name" value="His_kinase_dom"/>
</dbReference>
<dbReference type="OrthoDB" id="9804645at2"/>
<dbReference type="EC" id="2.7.13.3" evidence="3"/>
<dbReference type="Gene3D" id="1.10.287.130">
    <property type="match status" value="1"/>
</dbReference>
<feature type="domain" description="HAMP" evidence="13">
    <location>
        <begin position="157"/>
        <end position="213"/>
    </location>
</feature>
<dbReference type="SUPFAM" id="SSF55874">
    <property type="entry name" value="ATPase domain of HSP90 chaperone/DNA topoisomerase II/histidine kinase"/>
    <property type="match status" value="1"/>
</dbReference>
<evidence type="ECO:0000313" key="15">
    <source>
        <dbReference type="Proteomes" id="UP000019464"/>
    </source>
</evidence>
<feature type="transmembrane region" description="Helical" evidence="11">
    <location>
        <begin position="137"/>
        <end position="160"/>
    </location>
</feature>
<sequence>MRWYQHLFWRIFAATWLVSTLLMGGLTYRLLTLSEERHWQDMLHTRATSEAQFFIERYEDGLLFLNDTRHKRGRPSRISVQVTDLTNNKELISFRRHLPPEAILSFTMDADSGKRYLVEIPIPQERFYLVRMLRFTLSIQMISVMLVAGLIALLLSVWIVRPINQLRQHARNLYDQQNLSSRAKGRLSRRTDEIGELAREFNRMADYVENTLTDRERLLQDVSHELRAPLARLQMAVGLVEQSLGEEHKSLVRINKECDYMSRLIDEILSFSRIGCETLYEPPYALSVLLEQLLQDVQPLKKAHRLLITTPSDTMMCNYRNELLLRMLSNALVNALKYTPPDGEIELKIELEGERLHFKVLDNGPGVSEELLETLMEPFVRGKTSGVSDGYGLGLSIIKRGAECFGGELKIANRVEGGFSLDIALPFDPINKVC</sequence>
<organism evidence="14 15">
    <name type="scientific">Nitrincola nitratireducens</name>
    <dbReference type="NCBI Taxonomy" id="1229521"/>
    <lineage>
        <taxon>Bacteria</taxon>
        <taxon>Pseudomonadati</taxon>
        <taxon>Pseudomonadota</taxon>
        <taxon>Gammaproteobacteria</taxon>
        <taxon>Oceanospirillales</taxon>
        <taxon>Oceanospirillaceae</taxon>
        <taxon>Nitrincola</taxon>
    </lineage>
</organism>
<dbReference type="SUPFAM" id="SSF158472">
    <property type="entry name" value="HAMP domain-like"/>
    <property type="match status" value="1"/>
</dbReference>
<dbReference type="PANTHER" id="PTHR45436:SF15">
    <property type="entry name" value="SENSOR HISTIDINE KINASE CUSS"/>
    <property type="match status" value="1"/>
</dbReference>
<evidence type="ECO:0000256" key="9">
    <source>
        <dbReference type="ARBA" id="ARBA00023012"/>
    </source>
</evidence>
<evidence type="ECO:0000256" key="2">
    <source>
        <dbReference type="ARBA" id="ARBA00004141"/>
    </source>
</evidence>
<dbReference type="Gene3D" id="3.30.565.10">
    <property type="entry name" value="Histidine kinase-like ATPase, C-terminal domain"/>
    <property type="match status" value="1"/>
</dbReference>
<feature type="transmembrane region" description="Helical" evidence="11">
    <location>
        <begin position="7"/>
        <end position="31"/>
    </location>
</feature>
<comment type="caution">
    <text evidence="14">The sequence shown here is derived from an EMBL/GenBank/DDBJ whole genome shotgun (WGS) entry which is preliminary data.</text>
</comment>
<dbReference type="CDD" id="cd00082">
    <property type="entry name" value="HisKA"/>
    <property type="match status" value="1"/>
</dbReference>
<dbReference type="InterPro" id="IPR036890">
    <property type="entry name" value="HATPase_C_sf"/>
</dbReference>
<proteinExistence type="predicted"/>
<keyword evidence="9" id="KW-0902">Two-component regulatory system</keyword>
<dbReference type="EMBL" id="AONB01000013">
    <property type="protein sequence ID" value="EXJ10465.1"/>
    <property type="molecule type" value="Genomic_DNA"/>
</dbReference>
<dbReference type="GO" id="GO:0000155">
    <property type="term" value="F:phosphorelay sensor kinase activity"/>
    <property type="evidence" value="ECO:0007669"/>
    <property type="project" value="InterPro"/>
</dbReference>
<dbReference type="SMART" id="SM00388">
    <property type="entry name" value="HisKA"/>
    <property type="match status" value="1"/>
</dbReference>
<dbReference type="InterPro" id="IPR003594">
    <property type="entry name" value="HATPase_dom"/>
</dbReference>
<dbReference type="InterPro" id="IPR003660">
    <property type="entry name" value="HAMP_dom"/>
</dbReference>
<dbReference type="RefSeq" id="WP_036511801.1">
    <property type="nucleotide sequence ID" value="NZ_AONB01000013.1"/>
</dbReference>
<evidence type="ECO:0000256" key="10">
    <source>
        <dbReference type="ARBA" id="ARBA00023136"/>
    </source>
</evidence>
<evidence type="ECO:0000259" key="12">
    <source>
        <dbReference type="PROSITE" id="PS50109"/>
    </source>
</evidence>
<keyword evidence="8 11" id="KW-1133">Transmembrane helix</keyword>
<dbReference type="PROSITE" id="PS50109">
    <property type="entry name" value="HIS_KIN"/>
    <property type="match status" value="1"/>
</dbReference>
<keyword evidence="10 11" id="KW-0472">Membrane</keyword>
<keyword evidence="7" id="KW-0418">Kinase</keyword>
<evidence type="ECO:0000256" key="11">
    <source>
        <dbReference type="SAM" id="Phobius"/>
    </source>
</evidence>
<accession>W9VIP8</accession>
<dbReference type="SUPFAM" id="SSF47384">
    <property type="entry name" value="Homodimeric domain of signal transducing histidine kinase"/>
    <property type="match status" value="1"/>
</dbReference>
<dbReference type="Pfam" id="PF00672">
    <property type="entry name" value="HAMP"/>
    <property type="match status" value="1"/>
</dbReference>
<name>W9VIP8_9GAMM</name>
<comment type="subcellular location">
    <subcellularLocation>
        <location evidence="2">Membrane</location>
        <topology evidence="2">Multi-pass membrane protein</topology>
    </subcellularLocation>
</comment>
<evidence type="ECO:0000256" key="6">
    <source>
        <dbReference type="ARBA" id="ARBA00022692"/>
    </source>
</evidence>
<dbReference type="GO" id="GO:0005886">
    <property type="term" value="C:plasma membrane"/>
    <property type="evidence" value="ECO:0007669"/>
    <property type="project" value="TreeGrafter"/>
</dbReference>
<dbReference type="InterPro" id="IPR036097">
    <property type="entry name" value="HisK_dim/P_sf"/>
</dbReference>
<feature type="domain" description="Histidine kinase" evidence="12">
    <location>
        <begin position="221"/>
        <end position="429"/>
    </location>
</feature>
<evidence type="ECO:0000256" key="1">
    <source>
        <dbReference type="ARBA" id="ARBA00000085"/>
    </source>
</evidence>
<evidence type="ECO:0000256" key="4">
    <source>
        <dbReference type="ARBA" id="ARBA00022553"/>
    </source>
</evidence>
<dbReference type="CDD" id="cd00075">
    <property type="entry name" value="HATPase"/>
    <property type="match status" value="1"/>
</dbReference>
<dbReference type="Pfam" id="PF00512">
    <property type="entry name" value="HisKA"/>
    <property type="match status" value="1"/>
</dbReference>
<dbReference type="Proteomes" id="UP000019464">
    <property type="component" value="Unassembled WGS sequence"/>
</dbReference>
<keyword evidence="15" id="KW-1185">Reference proteome</keyword>
<evidence type="ECO:0000256" key="7">
    <source>
        <dbReference type="ARBA" id="ARBA00022777"/>
    </source>
</evidence>
<dbReference type="PRINTS" id="PR00344">
    <property type="entry name" value="BCTRLSENSOR"/>
</dbReference>
<dbReference type="SMART" id="SM00387">
    <property type="entry name" value="HATPase_c"/>
    <property type="match status" value="1"/>
</dbReference>
<dbReference type="SMART" id="SM00304">
    <property type="entry name" value="HAMP"/>
    <property type="match status" value="1"/>
</dbReference>
<keyword evidence="6 11" id="KW-0812">Transmembrane</keyword>
<evidence type="ECO:0000259" key="13">
    <source>
        <dbReference type="PROSITE" id="PS50885"/>
    </source>
</evidence>
<keyword evidence="4" id="KW-0597">Phosphoprotein</keyword>
<gene>
    <name evidence="14" type="primary">pfeS</name>
    <name evidence="14" type="ORF">D791_02529</name>
</gene>
<dbReference type="STRING" id="1229521.D791_02529"/>
<reference evidence="15" key="1">
    <citation type="submission" date="2012-11" db="EMBL/GenBank/DDBJ databases">
        <authorList>
            <person name="Singh A."/>
            <person name="Pinnaka A.K."/>
            <person name="Vaidya B."/>
        </authorList>
    </citation>
    <scope>NUCLEOTIDE SEQUENCE [LARGE SCALE GENOMIC DNA]</scope>
    <source>
        <strain evidence="15">AK23</strain>
    </source>
</reference>
<evidence type="ECO:0000313" key="14">
    <source>
        <dbReference type="EMBL" id="EXJ10465.1"/>
    </source>
</evidence>
<reference evidence="14 15" key="2">
    <citation type="journal article" date="2015" name="Syst. Appl. Microbiol.">
        <title>Nitrincola nitratireducens sp. nov. isolated from a haloalkaline crater lake.</title>
        <authorList>
            <person name="Singh A."/>
            <person name="Vaidya B."/>
            <person name="Tanuku N.R."/>
            <person name="Pinnaka A.K."/>
        </authorList>
    </citation>
    <scope>NUCLEOTIDE SEQUENCE [LARGE SCALE GENOMIC DNA]</scope>
    <source>
        <strain evidence="14 15">AK23</strain>
    </source>
</reference>
<dbReference type="PANTHER" id="PTHR45436">
    <property type="entry name" value="SENSOR HISTIDINE KINASE YKOH"/>
    <property type="match status" value="1"/>
</dbReference>
<evidence type="ECO:0000256" key="5">
    <source>
        <dbReference type="ARBA" id="ARBA00022679"/>
    </source>
</evidence>
<dbReference type="AlphaFoldDB" id="W9VIP8"/>
<evidence type="ECO:0000256" key="8">
    <source>
        <dbReference type="ARBA" id="ARBA00022989"/>
    </source>
</evidence>
<protein>
    <recommendedName>
        <fullName evidence="3">histidine kinase</fullName>
        <ecNumber evidence="3">2.7.13.3</ecNumber>
    </recommendedName>
</protein>
<dbReference type="InterPro" id="IPR050428">
    <property type="entry name" value="TCS_sensor_his_kinase"/>
</dbReference>
<keyword evidence="5 14" id="KW-0808">Transferase</keyword>
<comment type="catalytic activity">
    <reaction evidence="1">
        <text>ATP + protein L-histidine = ADP + protein N-phospho-L-histidine.</text>
        <dbReference type="EC" id="2.7.13.3"/>
    </reaction>
</comment>
<dbReference type="CDD" id="cd06225">
    <property type="entry name" value="HAMP"/>
    <property type="match status" value="1"/>
</dbReference>
<dbReference type="Gene3D" id="6.10.340.10">
    <property type="match status" value="1"/>
</dbReference>
<dbReference type="InterPro" id="IPR004358">
    <property type="entry name" value="Sig_transdc_His_kin-like_C"/>
</dbReference>